<evidence type="ECO:0000256" key="5">
    <source>
        <dbReference type="ARBA" id="ARBA00022989"/>
    </source>
</evidence>
<keyword evidence="6 7" id="KW-0472">Membrane</keyword>
<feature type="transmembrane region" description="Helical" evidence="7">
    <location>
        <begin position="20"/>
        <end position="39"/>
    </location>
</feature>
<dbReference type="PROSITE" id="PS50850">
    <property type="entry name" value="MFS"/>
    <property type="match status" value="2"/>
</dbReference>
<evidence type="ECO:0000256" key="4">
    <source>
        <dbReference type="ARBA" id="ARBA00022692"/>
    </source>
</evidence>
<evidence type="ECO:0000256" key="6">
    <source>
        <dbReference type="ARBA" id="ARBA00023136"/>
    </source>
</evidence>
<evidence type="ECO:0000313" key="10">
    <source>
        <dbReference type="Proteomes" id="UP000256941"/>
    </source>
</evidence>
<gene>
    <name evidence="9" type="ORF">BDD41_1095</name>
</gene>
<dbReference type="GO" id="GO:0005886">
    <property type="term" value="C:plasma membrane"/>
    <property type="evidence" value="ECO:0007669"/>
    <property type="project" value="UniProtKB-SubCell"/>
</dbReference>
<dbReference type="InterPro" id="IPR036259">
    <property type="entry name" value="MFS_trans_sf"/>
</dbReference>
<feature type="transmembrane region" description="Helical" evidence="7">
    <location>
        <begin position="114"/>
        <end position="135"/>
    </location>
</feature>
<proteinExistence type="predicted"/>
<organism evidence="9 10">
    <name type="scientific">Paracoccus versutus</name>
    <name type="common">Thiobacillus versutus</name>
    <dbReference type="NCBI Taxonomy" id="34007"/>
    <lineage>
        <taxon>Bacteria</taxon>
        <taxon>Pseudomonadati</taxon>
        <taxon>Pseudomonadota</taxon>
        <taxon>Alphaproteobacteria</taxon>
        <taxon>Rhodobacterales</taxon>
        <taxon>Paracoccaceae</taxon>
        <taxon>Paracoccus</taxon>
    </lineage>
</organism>
<feature type="transmembrane region" description="Helical" evidence="7">
    <location>
        <begin position="59"/>
        <end position="78"/>
    </location>
</feature>
<keyword evidence="3" id="KW-1003">Cell membrane</keyword>
<keyword evidence="5 7" id="KW-1133">Transmembrane helix</keyword>
<name>A0A3D9XQA6_PARVE</name>
<dbReference type="InterPro" id="IPR050171">
    <property type="entry name" value="MFS_Transporters"/>
</dbReference>
<comment type="caution">
    <text evidence="9">The sequence shown here is derived from an EMBL/GenBank/DDBJ whole genome shotgun (WGS) entry which is preliminary data.</text>
</comment>
<feature type="domain" description="Major facilitator superfamily (MFS) profile" evidence="8">
    <location>
        <begin position="1"/>
        <end position="203"/>
    </location>
</feature>
<dbReference type="Gene3D" id="1.20.1250.20">
    <property type="entry name" value="MFS general substrate transporter like domains"/>
    <property type="match status" value="2"/>
</dbReference>
<dbReference type="AlphaFoldDB" id="A0A3D9XQA6"/>
<dbReference type="CDD" id="cd17325">
    <property type="entry name" value="MFS_MdtG_SLC18_like"/>
    <property type="match status" value="1"/>
</dbReference>
<evidence type="ECO:0000259" key="8">
    <source>
        <dbReference type="PROSITE" id="PS50850"/>
    </source>
</evidence>
<evidence type="ECO:0000313" key="9">
    <source>
        <dbReference type="EMBL" id="REF72610.1"/>
    </source>
</evidence>
<dbReference type="InterPro" id="IPR011701">
    <property type="entry name" value="MFS"/>
</dbReference>
<feature type="transmembrane region" description="Helical" evidence="7">
    <location>
        <begin position="324"/>
        <end position="344"/>
    </location>
</feature>
<keyword evidence="2" id="KW-0813">Transport</keyword>
<feature type="transmembrane region" description="Helical" evidence="7">
    <location>
        <begin position="365"/>
        <end position="382"/>
    </location>
</feature>
<accession>A0A3D9XQA6</accession>
<dbReference type="PANTHER" id="PTHR23517:SF3">
    <property type="entry name" value="INTEGRAL MEMBRANE TRANSPORT PROTEIN"/>
    <property type="match status" value="1"/>
</dbReference>
<dbReference type="Pfam" id="PF07690">
    <property type="entry name" value="MFS_1"/>
    <property type="match status" value="2"/>
</dbReference>
<dbReference type="InterPro" id="IPR020846">
    <property type="entry name" value="MFS_dom"/>
</dbReference>
<dbReference type="Proteomes" id="UP000256941">
    <property type="component" value="Unassembled WGS sequence"/>
</dbReference>
<reference evidence="9 10" key="1">
    <citation type="submission" date="2018-08" db="EMBL/GenBank/DDBJ databases">
        <title>Genomic Encyclopedia of Archaeal and Bacterial Type Strains, Phase II (KMG-II): from individual species to whole genera.</title>
        <authorList>
            <person name="Goeker M."/>
        </authorList>
    </citation>
    <scope>NUCLEOTIDE SEQUENCE [LARGE SCALE GENOMIC DNA]</scope>
    <source>
        <strain evidence="9 10">DSM 17099</strain>
    </source>
</reference>
<feature type="transmembrane region" description="Helical" evidence="7">
    <location>
        <begin position="90"/>
        <end position="108"/>
    </location>
</feature>
<dbReference type="PANTHER" id="PTHR23517">
    <property type="entry name" value="RESISTANCE PROTEIN MDTM, PUTATIVE-RELATED-RELATED"/>
    <property type="match status" value="1"/>
</dbReference>
<feature type="transmembrane region" description="Helical" evidence="7">
    <location>
        <begin position="300"/>
        <end position="318"/>
    </location>
</feature>
<dbReference type="GO" id="GO:0022857">
    <property type="term" value="F:transmembrane transporter activity"/>
    <property type="evidence" value="ECO:0007669"/>
    <property type="project" value="InterPro"/>
</dbReference>
<dbReference type="EMBL" id="QTUJ01000001">
    <property type="protein sequence ID" value="REF72610.1"/>
    <property type="molecule type" value="Genomic_DNA"/>
</dbReference>
<dbReference type="InterPro" id="IPR005829">
    <property type="entry name" value="Sugar_transporter_CS"/>
</dbReference>
<sequence length="413" mass="44778">MISGVASGSPPIRLGLKENWRQFSLLVLVNAFVGGMVGIERTVVPLIGAEEFHIESSAVILSFIISFGVVKACANLVSGQLADTWGRKRVLVLGWLMGLPVPFMIIYAPSWNWVIAANILLGLSQGFAWSMTVIMKIDLVGPKGRGLAVGLNEFAGYFAVGATAFITGYLASRYGLRPVPIYVGVFYAIVGLALSILVVRDTRHHVALEARGVAPEEAPLSFREVFMLTSFRNRNLFAASQAGLFNNLNDGMSWGIMPLFFAGFGLSVERTGILRAVHPMVWGVGQIFTGMLSDRWGRKGLIVAGMWVQAGGLLLTAMTRTFEWWLLASILLGLGTAMVYPSLIAAVSDASHPTWRARSLSVYRFWRDLGYAIGALAAGLIADRFGFGAAIMTVAVFSFLSGTIVALFMRENR</sequence>
<feature type="transmembrane region" description="Helical" evidence="7">
    <location>
        <begin position="147"/>
        <end position="169"/>
    </location>
</feature>
<comment type="subcellular location">
    <subcellularLocation>
        <location evidence="1">Cell membrane</location>
        <topology evidence="1">Multi-pass membrane protein</topology>
    </subcellularLocation>
</comment>
<dbReference type="PROSITE" id="PS00216">
    <property type="entry name" value="SUGAR_TRANSPORT_1"/>
    <property type="match status" value="1"/>
</dbReference>
<feature type="transmembrane region" description="Helical" evidence="7">
    <location>
        <begin position="181"/>
        <end position="199"/>
    </location>
</feature>
<dbReference type="SUPFAM" id="SSF103473">
    <property type="entry name" value="MFS general substrate transporter"/>
    <property type="match status" value="1"/>
</dbReference>
<evidence type="ECO:0000256" key="1">
    <source>
        <dbReference type="ARBA" id="ARBA00004651"/>
    </source>
</evidence>
<evidence type="ECO:0000256" key="2">
    <source>
        <dbReference type="ARBA" id="ARBA00022448"/>
    </source>
</evidence>
<protein>
    <submittedName>
        <fullName evidence="9">Putative MFS family arabinose efflux permease</fullName>
    </submittedName>
</protein>
<evidence type="ECO:0000256" key="3">
    <source>
        <dbReference type="ARBA" id="ARBA00022475"/>
    </source>
</evidence>
<feature type="transmembrane region" description="Helical" evidence="7">
    <location>
        <begin position="388"/>
        <end position="409"/>
    </location>
</feature>
<keyword evidence="4 7" id="KW-0812">Transmembrane</keyword>
<evidence type="ECO:0000256" key="7">
    <source>
        <dbReference type="SAM" id="Phobius"/>
    </source>
</evidence>
<feature type="domain" description="Major facilitator superfamily (MFS) profile" evidence="8">
    <location>
        <begin position="235"/>
        <end position="413"/>
    </location>
</feature>